<protein>
    <recommendedName>
        <fullName evidence="1">Fibronectin type-III domain-containing protein</fullName>
    </recommendedName>
</protein>
<evidence type="ECO:0000313" key="2">
    <source>
        <dbReference type="EMBL" id="PHK98306.1"/>
    </source>
</evidence>
<dbReference type="Gene3D" id="2.60.40.10">
    <property type="entry name" value="Immunoglobulins"/>
    <property type="match status" value="1"/>
</dbReference>
<dbReference type="SMART" id="SM00060">
    <property type="entry name" value="FN3"/>
    <property type="match status" value="1"/>
</dbReference>
<evidence type="ECO:0000259" key="1">
    <source>
        <dbReference type="PROSITE" id="PS50853"/>
    </source>
</evidence>
<name>A0A2G0CEA0_9BACT</name>
<sequence length="2070" mass="227182">MTVKSTQNESDYYIRLRLRDVAGVVACLGGGRTEISLEGYQYKLNLPYVGITYGNRVFQMMLPDSLLQTGRNFGDYQRIVGPDYYLSMFPRIKYECVGGFFLGQALGSTAGPIYADASDANITIGTSPLRAPKDLRATDATDDDTIRLTWTKGTDFPDNLHQYYVYRDGQFVTALPGTSRSYVDANVVSGQAYTYEVSTSVSQYGGKESSRSRDQGSTFAIDLVATDGTKYNATNLSWNNISTASDEIRIERSLPDGTEREEIAIVSSSAKGYNVTDGIPGVQYLFYVTPVGSGFLTDTDPGYSRPDGRVSGHVKSSLGAGVGGVTVTLTLLDSLPAGGGALPAGCAETYCTTTDIEGYYEFKDVYYHQSAEFSVKPSKGGTVVHEFSPVTASRTLSMSNKNAERVDFTDLTVFTAKGRITYPASPNGPACGVPGVTVLIDSTDHGIRTKRDGSWSYAIQQEGTYTFTPKFIHHRIETADGLPEVTLQVDGDRPGLDFIDRETDTLKVYVQNSCGEPLGSSATLQIYAANNCYNITRQTDSNGVLEVILPAREYSVKVIGVNDAGANGSNIMAQIGNIDQKIDLTVRDTSEVVRILEDTVYIEEETETLANGSTIITQAADTIPAGTRDTIRAEVRPELSFIYRSPLDISIDYDLSGVDTYTCDQDPIAVMEQGLAYTLTIDVKEILGTDCALDTGYLKIYDFVSDRGNEVTRVPIRNGIATYTVEAGEPNIAESAEHNHEKLLYIIPDVDLVPKKGVEFWFLVTGAKIITPSFITRSPEIPMLILHDPPGDNSYAYVEKGQSFSSFNTLEVETGGSAGAFANLVLGSATEAIFFKYALGLFADIKVVAGRDNRNRNGLTTTLTFNEKFSTSQLDNLTGEPGDVYIGAALNQEFSDAQHLTFDNCQIEIKEYPTISSIDFATTFVYTENHIKNSLLPTLGRLRQSILAIQADRELTEEEIYEANNLLRDSISWMNILAKNDAARGEEAVLVENISFSAGAPIYREESFDTVTEVSYEFAEYVNTDFAVGIALELKGGAWNKSKVGVMGSFRWSSTNTTGSRDERTRTVGYVLDDGDIGDFFSVDILRDKNYNVPAFNLKVGTTSCPQEPGTQARDRPEMVIFPPELNDVPRDGLANFVARIANRSESRETREYAVRVVSTTNPDGALIRLGGQIINNSPAHFFIPYNQTVDLNLSVTRGPLSSNYHDIQLMVYPPCEYDLWQDNGNLVNVDTFGFTVNFTTECSNIALKNIHDGWIVNSNSANLLPLTLSGYDLDNEKFEYVEVQIKKDGEGYHTAMRLEKEELAAIGANYDLQLDMSGYSDGGYQVRAAAFCGVNGHTYSSEKRGIIDRKSLAPYGIPTPNDGFLRPGQEISVAFDKDIDCNFDLYTPVVTLRRADTDEVIAVTTQCADRRLILQTTPHLTDRDELQGVRINATVNGLRDLNGNVQKYATAWSFLVNVKPVFWDPAPIYASGMEGRSHVVQGVLKNNSNLSKAFSLNKDDDALIHYPEWLTPQQQRGTLLPNGSYLLHFDVDPELTPGIYRDSIVALVDDKAVITAVTFELLAQTINWSFDPTDYDHDMTVVAQFSLDGTNDLLSTDSRDRIGAFVNGQIRGIAQIEYVEETRTYAAFLRVHSNEDGSGNGEEVTFRFWRALTGAEYGAVETLPFTSDAQRGSAATPFILHPQGQFQVIPLRKGWNWISLNVATDDMSREHLLQSLLNSTSGNDIVVKSMGQTSNYSAGSGWNGNLRQLQLGQGYLLHLSNAPDTLKVVGLPSANPLSVAVKAGWNWIGYPRLFPEPVNQVLNTLPSGNQDIVKGQNDFAIFEAGVGSWAGSLRQFMPGEGYKLRATGKGTIHHPAQKSLDYTVERGRYEYNMNVTGTFDAAALGEDAIDELRVVALVGGTPRGLAELIYCPGIGAYRAFLLVSGNREDVGQSIEFRVINEVTGAEYLANGEETTFALDDLVGSVDAPYPFFLSTTGLTDLEARGYGLGVNVPNPAGRFTVLPFSLPVAERVRLELIDVNGRSLRLITDAHYPAGDHRVEAELTDLPAGVYTYRMTAGDYERSRRMIVQ</sequence>
<dbReference type="Proteomes" id="UP000226437">
    <property type="component" value="Unassembled WGS sequence"/>
</dbReference>
<dbReference type="CDD" id="cd00063">
    <property type="entry name" value="FN3"/>
    <property type="match status" value="1"/>
</dbReference>
<reference evidence="2 3" key="1">
    <citation type="submission" date="2017-10" db="EMBL/GenBank/DDBJ databases">
        <title>The draft genome sequence of Lewinella marina KCTC 32374.</title>
        <authorList>
            <person name="Wang K."/>
        </authorList>
    </citation>
    <scope>NUCLEOTIDE SEQUENCE [LARGE SCALE GENOMIC DNA]</scope>
    <source>
        <strain evidence="2 3">MKG-38</strain>
    </source>
</reference>
<dbReference type="InterPro" id="IPR013783">
    <property type="entry name" value="Ig-like_fold"/>
</dbReference>
<dbReference type="EMBL" id="PDLO01000004">
    <property type="protein sequence ID" value="PHK98306.1"/>
    <property type="molecule type" value="Genomic_DNA"/>
</dbReference>
<dbReference type="SUPFAM" id="SSF49265">
    <property type="entry name" value="Fibronectin type III"/>
    <property type="match status" value="1"/>
</dbReference>
<dbReference type="InterPro" id="IPR036116">
    <property type="entry name" value="FN3_sf"/>
</dbReference>
<dbReference type="PROSITE" id="PS50853">
    <property type="entry name" value="FN3"/>
    <property type="match status" value="1"/>
</dbReference>
<dbReference type="InterPro" id="IPR003961">
    <property type="entry name" value="FN3_dom"/>
</dbReference>
<dbReference type="NCBIfam" id="TIGR04183">
    <property type="entry name" value="Por_Secre_tail"/>
    <property type="match status" value="1"/>
</dbReference>
<keyword evidence="3" id="KW-1185">Reference proteome</keyword>
<organism evidence="2 3">
    <name type="scientific">Neolewinella marina</name>
    <dbReference type="NCBI Taxonomy" id="438751"/>
    <lineage>
        <taxon>Bacteria</taxon>
        <taxon>Pseudomonadati</taxon>
        <taxon>Bacteroidota</taxon>
        <taxon>Saprospiria</taxon>
        <taxon>Saprospirales</taxon>
        <taxon>Lewinellaceae</taxon>
        <taxon>Neolewinella</taxon>
    </lineage>
</organism>
<proteinExistence type="predicted"/>
<dbReference type="InterPro" id="IPR026444">
    <property type="entry name" value="Secre_tail"/>
</dbReference>
<feature type="domain" description="Fibronectin type-III" evidence="1">
    <location>
        <begin position="131"/>
        <end position="221"/>
    </location>
</feature>
<gene>
    <name evidence="2" type="ORF">CGL56_11430</name>
</gene>
<comment type="caution">
    <text evidence="2">The sequence shown here is derived from an EMBL/GenBank/DDBJ whole genome shotgun (WGS) entry which is preliminary data.</text>
</comment>
<accession>A0A2G0CEA0</accession>
<evidence type="ECO:0000313" key="3">
    <source>
        <dbReference type="Proteomes" id="UP000226437"/>
    </source>
</evidence>